<keyword evidence="3" id="KW-1185">Reference proteome</keyword>
<dbReference type="EMBL" id="SOEG01000002">
    <property type="protein sequence ID" value="TDX58863.1"/>
    <property type="molecule type" value="Genomic_DNA"/>
</dbReference>
<dbReference type="RefSeq" id="WP_134114393.1">
    <property type="nucleotide sequence ID" value="NZ_SOEG01000002.1"/>
</dbReference>
<dbReference type="Proteomes" id="UP000295832">
    <property type="component" value="Unassembled WGS sequence"/>
</dbReference>
<protein>
    <submittedName>
        <fullName evidence="2">Uncharacterized protein</fullName>
    </submittedName>
</protein>
<proteinExistence type="predicted"/>
<dbReference type="AlphaFoldDB" id="A0A4R8HQ59"/>
<gene>
    <name evidence="2" type="ORF">C7959_1021</name>
</gene>
<evidence type="ECO:0000256" key="1">
    <source>
        <dbReference type="SAM" id="Phobius"/>
    </source>
</evidence>
<sequence>MSKYEALRSITAGWIVGVLLAIQTFIFPLFFMKEFQVTNFTISSIVILILSIGIYLKSRVCAILLFAMYIISNILDLVNDPLSMISVLIMIRIIFLKGLYQGVKGTFAYQEIMEVEGNKIDSKDFKQKIL</sequence>
<evidence type="ECO:0000313" key="3">
    <source>
        <dbReference type="Proteomes" id="UP000295832"/>
    </source>
</evidence>
<comment type="caution">
    <text evidence="2">The sequence shown here is derived from an EMBL/GenBank/DDBJ whole genome shotgun (WGS) entry which is preliminary data.</text>
</comment>
<reference evidence="2 3" key="1">
    <citation type="submission" date="2019-03" db="EMBL/GenBank/DDBJ databases">
        <title>Subsurface microbial communities from deep shales in Ohio and West Virginia, USA.</title>
        <authorList>
            <person name="Wrighton K."/>
        </authorList>
    </citation>
    <scope>NUCLEOTIDE SEQUENCE [LARGE SCALE GENOMIC DNA]</scope>
    <source>
        <strain evidence="2 3">MSL 6dP</strain>
    </source>
</reference>
<keyword evidence="1" id="KW-0472">Membrane</keyword>
<feature type="transmembrane region" description="Helical" evidence="1">
    <location>
        <begin position="12"/>
        <end position="31"/>
    </location>
</feature>
<keyword evidence="1" id="KW-0812">Transmembrane</keyword>
<name>A0A4R8HQ59_9FIRM</name>
<feature type="transmembrane region" description="Helical" evidence="1">
    <location>
        <begin position="37"/>
        <end position="56"/>
    </location>
</feature>
<organism evidence="2 3">
    <name type="scientific">Orenia marismortui</name>
    <dbReference type="NCBI Taxonomy" id="46469"/>
    <lineage>
        <taxon>Bacteria</taxon>
        <taxon>Bacillati</taxon>
        <taxon>Bacillota</taxon>
        <taxon>Clostridia</taxon>
        <taxon>Halanaerobiales</taxon>
        <taxon>Halobacteroidaceae</taxon>
        <taxon>Orenia</taxon>
    </lineage>
</organism>
<feature type="transmembrane region" description="Helical" evidence="1">
    <location>
        <begin position="84"/>
        <end position="103"/>
    </location>
</feature>
<keyword evidence="1" id="KW-1133">Transmembrane helix</keyword>
<dbReference type="STRING" id="926561.GCA_000379025_02060"/>
<evidence type="ECO:0000313" key="2">
    <source>
        <dbReference type="EMBL" id="TDX58863.1"/>
    </source>
</evidence>
<accession>A0A4R8HQ59</accession>